<evidence type="ECO:0000313" key="3">
    <source>
        <dbReference type="Proteomes" id="UP001174839"/>
    </source>
</evidence>
<dbReference type="RefSeq" id="WP_289723237.1">
    <property type="nucleotide sequence ID" value="NZ_JAUDUY010000001.1"/>
</dbReference>
<comment type="caution">
    <text evidence="2">The sequence shown here is derived from an EMBL/GenBank/DDBJ whole genome shotgun (WGS) entry which is preliminary data.</text>
</comment>
<keyword evidence="1" id="KW-0732">Signal</keyword>
<evidence type="ECO:0000256" key="1">
    <source>
        <dbReference type="SAM" id="SignalP"/>
    </source>
</evidence>
<dbReference type="InterPro" id="IPR019861">
    <property type="entry name" value="PorP/SprF_Bacteroidetes"/>
</dbReference>
<dbReference type="InterPro" id="IPR036680">
    <property type="entry name" value="SPOR-like_sf"/>
</dbReference>
<feature type="signal peptide" evidence="1">
    <location>
        <begin position="1"/>
        <end position="21"/>
    </location>
</feature>
<dbReference type="EMBL" id="JAUDUY010000001">
    <property type="protein sequence ID" value="MDM9629867.1"/>
    <property type="molecule type" value="Genomic_DNA"/>
</dbReference>
<dbReference type="Pfam" id="PF11751">
    <property type="entry name" value="PorP_SprF"/>
    <property type="match status" value="1"/>
</dbReference>
<proteinExistence type="predicted"/>
<dbReference type="SUPFAM" id="SSF110997">
    <property type="entry name" value="Sporulation related repeat"/>
    <property type="match status" value="1"/>
</dbReference>
<organism evidence="2 3">
    <name type="scientific">Robiginitalea aurantiaca</name>
    <dbReference type="NCBI Taxonomy" id="3056915"/>
    <lineage>
        <taxon>Bacteria</taxon>
        <taxon>Pseudomonadati</taxon>
        <taxon>Bacteroidota</taxon>
        <taxon>Flavobacteriia</taxon>
        <taxon>Flavobacteriales</taxon>
        <taxon>Flavobacteriaceae</taxon>
        <taxon>Robiginitalea</taxon>
    </lineage>
</organism>
<sequence>MKSRLVLFLALIGFISFSGYAQEDSPFIVYDVPSQNLLKFNRFLINPTFSTAREDKSYINLLHRNQSVSFDDNNQSYFLSYSGRIGDRSGAGLSIYTQREGTLSNYGLLANYAYGVKLSDKSNFTFGANLSYYNSGFDESRANPIEDDPFLSGFQDSSLLTFQPGFNISYDKFDFGVYAENLLDYNLKTSESITSFSEKTFSGHLQYTHQFGANRGVLEGGRLMPLARVRRVGADELILGGNLIMDLPKIGWLQGGYDSFYGASAGIGFNLNERLSIGYTMEKGMSNNFDNFGLTHEISFAYSFTPNLTEDRVMLEDGNEPTDSYVDATEVPAADKTEKDQEIAELRRRLAENDAILAELMFRQDSMEQSRQSDLETRFERVMRMVRQETSGSRPDLEERAETLYFLNNQNPVADNSHEPEVKQVNETITSTPEASSIAEAPKTAPVQKVQDLIQKVDRPSQNTPTVKSRKFRDLPGVADGYYLVANVYGGTKYMDKFMQDLESRGFEPEFIDNKGNGMKYVYLKRYENWTQAENAALTGMEGNYEGALWVMNVANRYTNEAYAATSEKIQTKAAQYDDGVLRKNVIERDQLTSIESTEKELAVYGKGSSYYIIANVFSNPKNANRFVRYLNSKGLNASYFINPENNYRYVYLKRHENWNSALISYYSKLNDSYDEKMWIMRVSPGLLT</sequence>
<dbReference type="NCBIfam" id="TIGR03519">
    <property type="entry name" value="T9SS_PorP_fam"/>
    <property type="match status" value="1"/>
</dbReference>
<keyword evidence="3" id="KW-1185">Reference proteome</keyword>
<gene>
    <name evidence="2" type="ORF">QU605_00180</name>
</gene>
<accession>A0ABT7WAC7</accession>
<protein>
    <submittedName>
        <fullName evidence="2">Type IX secretion system membrane protein PorP/SprF</fullName>
    </submittedName>
</protein>
<reference evidence="2" key="1">
    <citation type="submission" date="2023-06" db="EMBL/GenBank/DDBJ databases">
        <title>Robiginitalea aurantiacus sp. nov. and Algoriphagus sediminis sp. nov., isolated from coastal sediment.</title>
        <authorList>
            <person name="Zhou Z.Y."/>
            <person name="An J."/>
            <person name="Jia Y.W."/>
            <person name="Du Z.J."/>
        </authorList>
    </citation>
    <scope>NUCLEOTIDE SEQUENCE</scope>
    <source>
        <strain evidence="2">M39</strain>
    </source>
</reference>
<evidence type="ECO:0000313" key="2">
    <source>
        <dbReference type="EMBL" id="MDM9629867.1"/>
    </source>
</evidence>
<dbReference type="Proteomes" id="UP001174839">
    <property type="component" value="Unassembled WGS sequence"/>
</dbReference>
<name>A0ABT7WAC7_9FLAO</name>
<feature type="chain" id="PRO_5046116064" evidence="1">
    <location>
        <begin position="22"/>
        <end position="689"/>
    </location>
</feature>